<protein>
    <recommendedName>
        <fullName evidence="3">CdiI immunity protein domain-containing protein</fullName>
    </recommendedName>
</protein>
<evidence type="ECO:0000313" key="2">
    <source>
        <dbReference type="Proteomes" id="UP001172721"/>
    </source>
</evidence>
<reference evidence="1" key="1">
    <citation type="submission" date="2023-07" db="EMBL/GenBank/DDBJ databases">
        <title>Fictibacillus sp. isolated from freshwater pond.</title>
        <authorList>
            <person name="Kirdat K."/>
            <person name="Bhat A."/>
            <person name="Mourya A."/>
            <person name="Yadav A."/>
        </authorList>
    </citation>
    <scope>NUCLEOTIDE SEQUENCE</scope>
    <source>
        <strain evidence="1">NE201</strain>
    </source>
</reference>
<proteinExistence type="predicted"/>
<sequence>MENNKNVIAILEDLYDAYHAGDEEEFDWLVDQALLAYGISPKGVFWVEWVSEQFSNFAVNFCEGTFEMELMLLCMEYLSIHESEYHDRDRISDLLIDEVSRYSFVKHEALNKAVQ</sequence>
<gene>
    <name evidence="1" type="ORF">QYB97_01780</name>
</gene>
<comment type="caution">
    <text evidence="1">The sequence shown here is derived from an EMBL/GenBank/DDBJ whole genome shotgun (WGS) entry which is preliminary data.</text>
</comment>
<name>A0ABT8HR09_9BACL</name>
<evidence type="ECO:0008006" key="3">
    <source>
        <dbReference type="Google" id="ProtNLM"/>
    </source>
</evidence>
<accession>A0ABT8HR09</accession>
<dbReference type="Proteomes" id="UP001172721">
    <property type="component" value="Unassembled WGS sequence"/>
</dbReference>
<evidence type="ECO:0000313" key="1">
    <source>
        <dbReference type="EMBL" id="MDN4523181.1"/>
    </source>
</evidence>
<keyword evidence="2" id="KW-1185">Reference proteome</keyword>
<dbReference type="EMBL" id="JAUHTR010000001">
    <property type="protein sequence ID" value="MDN4523181.1"/>
    <property type="molecule type" value="Genomic_DNA"/>
</dbReference>
<organism evidence="1 2">
    <name type="scientific">Fictibacillus fluitans</name>
    <dbReference type="NCBI Taxonomy" id="3058422"/>
    <lineage>
        <taxon>Bacteria</taxon>
        <taxon>Bacillati</taxon>
        <taxon>Bacillota</taxon>
        <taxon>Bacilli</taxon>
        <taxon>Bacillales</taxon>
        <taxon>Fictibacillaceae</taxon>
        <taxon>Fictibacillus</taxon>
    </lineage>
</organism>
<dbReference type="RefSeq" id="WP_301164242.1">
    <property type="nucleotide sequence ID" value="NZ_JAUHTR010000001.1"/>
</dbReference>